<dbReference type="Proteomes" id="UP000638648">
    <property type="component" value="Unassembled WGS sequence"/>
</dbReference>
<comment type="caution">
    <text evidence="1">The sequence shown here is derived from an EMBL/GenBank/DDBJ whole genome shotgun (WGS) entry which is preliminary data.</text>
</comment>
<gene>
    <name evidence="1" type="ORF">HEB94_002425</name>
</gene>
<organism evidence="1 2">
    <name type="scientific">Actinopolymorpha pittospori</name>
    <dbReference type="NCBI Taxonomy" id="648752"/>
    <lineage>
        <taxon>Bacteria</taxon>
        <taxon>Bacillati</taxon>
        <taxon>Actinomycetota</taxon>
        <taxon>Actinomycetes</taxon>
        <taxon>Propionibacteriales</taxon>
        <taxon>Actinopolymorphaceae</taxon>
        <taxon>Actinopolymorpha</taxon>
    </lineage>
</organism>
<keyword evidence="2" id="KW-1185">Reference proteome</keyword>
<dbReference type="EMBL" id="JADBEM010000001">
    <property type="protein sequence ID" value="MBE1605577.1"/>
    <property type="molecule type" value="Genomic_DNA"/>
</dbReference>
<dbReference type="RefSeq" id="WP_192749894.1">
    <property type="nucleotide sequence ID" value="NZ_BAABJL010000231.1"/>
</dbReference>
<protein>
    <submittedName>
        <fullName evidence="1">Uncharacterized protein</fullName>
    </submittedName>
</protein>
<evidence type="ECO:0000313" key="2">
    <source>
        <dbReference type="Proteomes" id="UP000638648"/>
    </source>
</evidence>
<reference evidence="1" key="1">
    <citation type="submission" date="2020-10" db="EMBL/GenBank/DDBJ databases">
        <title>Sequencing the genomes of 1000 actinobacteria strains.</title>
        <authorList>
            <person name="Klenk H.-P."/>
        </authorList>
    </citation>
    <scope>NUCLEOTIDE SEQUENCE</scope>
    <source>
        <strain evidence="1">DSM 45354</strain>
    </source>
</reference>
<evidence type="ECO:0000313" key="1">
    <source>
        <dbReference type="EMBL" id="MBE1605577.1"/>
    </source>
</evidence>
<name>A0A927MYD1_9ACTN</name>
<accession>A0A927MYD1</accession>
<dbReference type="AlphaFoldDB" id="A0A927MYD1"/>
<proteinExistence type="predicted"/>
<sequence length="114" mass="12571">MESSVEPDAYLVLAMTEAAQRVLSDPAATYRIAHDAMAELLPLVPTARHGGVAYSMWGSLADLQGDPRGPQSERECILRTRLAAEEWLATDSSRHEPVAAYFARWDTRTGPAWD</sequence>